<name>A0A848LZQ2_9BACT</name>
<dbReference type="RefSeq" id="WP_169352209.1">
    <property type="nucleotide sequence ID" value="NZ_JABBJJ010000530.1"/>
</dbReference>
<evidence type="ECO:0000313" key="2">
    <source>
        <dbReference type="EMBL" id="NMO23101.1"/>
    </source>
</evidence>
<evidence type="ECO:0000313" key="3">
    <source>
        <dbReference type="Proteomes" id="UP000518300"/>
    </source>
</evidence>
<evidence type="ECO:0008006" key="4">
    <source>
        <dbReference type="Google" id="ProtNLM"/>
    </source>
</evidence>
<proteinExistence type="predicted"/>
<sequence>MRSKLFLPLLGMSLALGLSGCGVEDEATPAEEFLGSVDQPIYNARCQTDYQGYQTGRCLDMNALATCRLVNYTPPRTGCTSGKRPTSTPSAICNTYINSNYCQDPPVIEP</sequence>
<dbReference type="Proteomes" id="UP000518300">
    <property type="component" value="Unassembled WGS sequence"/>
</dbReference>
<feature type="chain" id="PRO_5032973562" description="Lipoprotein" evidence="1">
    <location>
        <begin position="21"/>
        <end position="110"/>
    </location>
</feature>
<comment type="caution">
    <text evidence="2">The sequence shown here is derived from an EMBL/GenBank/DDBJ whole genome shotgun (WGS) entry which is preliminary data.</text>
</comment>
<reference evidence="2 3" key="1">
    <citation type="submission" date="2020-04" db="EMBL/GenBank/DDBJ databases">
        <title>Draft genome of Pyxidicoccus fallax type strain.</title>
        <authorList>
            <person name="Whitworth D.E."/>
        </authorList>
    </citation>
    <scope>NUCLEOTIDE SEQUENCE [LARGE SCALE GENOMIC DNA]</scope>
    <source>
        <strain evidence="2 3">DSM 14698</strain>
    </source>
</reference>
<dbReference type="PROSITE" id="PS51257">
    <property type="entry name" value="PROKAR_LIPOPROTEIN"/>
    <property type="match status" value="1"/>
</dbReference>
<keyword evidence="1" id="KW-0732">Signal</keyword>
<dbReference type="AlphaFoldDB" id="A0A848LZQ2"/>
<keyword evidence="3" id="KW-1185">Reference proteome</keyword>
<dbReference type="EMBL" id="JABBJJ010000530">
    <property type="protein sequence ID" value="NMO23101.1"/>
    <property type="molecule type" value="Genomic_DNA"/>
</dbReference>
<feature type="signal peptide" evidence="1">
    <location>
        <begin position="1"/>
        <end position="20"/>
    </location>
</feature>
<protein>
    <recommendedName>
        <fullName evidence="4">Lipoprotein</fullName>
    </recommendedName>
</protein>
<accession>A0A848LZQ2</accession>
<gene>
    <name evidence="2" type="ORF">HG543_50810</name>
</gene>
<evidence type="ECO:0000256" key="1">
    <source>
        <dbReference type="SAM" id="SignalP"/>
    </source>
</evidence>
<organism evidence="2 3">
    <name type="scientific">Pyxidicoccus fallax</name>
    <dbReference type="NCBI Taxonomy" id="394095"/>
    <lineage>
        <taxon>Bacteria</taxon>
        <taxon>Pseudomonadati</taxon>
        <taxon>Myxococcota</taxon>
        <taxon>Myxococcia</taxon>
        <taxon>Myxococcales</taxon>
        <taxon>Cystobacterineae</taxon>
        <taxon>Myxococcaceae</taxon>
        <taxon>Pyxidicoccus</taxon>
    </lineage>
</organism>